<accession>A0ABP3K907</accession>
<protein>
    <submittedName>
        <fullName evidence="6">NAD(P)/FAD-dependent oxidoreductase</fullName>
    </submittedName>
</protein>
<evidence type="ECO:0000256" key="2">
    <source>
        <dbReference type="ARBA" id="ARBA00022630"/>
    </source>
</evidence>
<feature type="domain" description="FAD-binding" evidence="5">
    <location>
        <begin position="9"/>
        <end position="347"/>
    </location>
</feature>
<keyword evidence="7" id="KW-1185">Reference proteome</keyword>
<gene>
    <name evidence="6" type="ORF">GCM10009544_39950</name>
</gene>
<proteinExistence type="predicted"/>
<reference evidence="7" key="1">
    <citation type="journal article" date="2019" name="Int. J. Syst. Evol. Microbiol.">
        <title>The Global Catalogue of Microorganisms (GCM) 10K type strain sequencing project: providing services to taxonomists for standard genome sequencing and annotation.</title>
        <authorList>
            <consortium name="The Broad Institute Genomics Platform"/>
            <consortium name="The Broad Institute Genome Sequencing Center for Infectious Disease"/>
            <person name="Wu L."/>
            <person name="Ma J."/>
        </authorList>
    </citation>
    <scope>NUCLEOTIDE SEQUENCE [LARGE SCALE GENOMIC DNA]</scope>
    <source>
        <strain evidence="7">JCM 10649</strain>
    </source>
</reference>
<dbReference type="RefSeq" id="WP_344092571.1">
    <property type="nucleotide sequence ID" value="NZ_BAAAHB010000045.1"/>
</dbReference>
<evidence type="ECO:0000313" key="6">
    <source>
        <dbReference type="EMBL" id="GAA0473928.1"/>
    </source>
</evidence>
<evidence type="ECO:0000313" key="7">
    <source>
        <dbReference type="Proteomes" id="UP001499895"/>
    </source>
</evidence>
<dbReference type="Pfam" id="PF01494">
    <property type="entry name" value="FAD_binding_3"/>
    <property type="match status" value="1"/>
</dbReference>
<keyword evidence="2" id="KW-0285">Flavoprotein</keyword>
<evidence type="ECO:0000256" key="4">
    <source>
        <dbReference type="ARBA" id="ARBA00023002"/>
    </source>
</evidence>
<dbReference type="PRINTS" id="PR00420">
    <property type="entry name" value="RNGMNOXGNASE"/>
</dbReference>
<evidence type="ECO:0000259" key="5">
    <source>
        <dbReference type="Pfam" id="PF01494"/>
    </source>
</evidence>
<dbReference type="EMBL" id="BAAAHB010000045">
    <property type="protein sequence ID" value="GAA0473928.1"/>
    <property type="molecule type" value="Genomic_DNA"/>
</dbReference>
<comment type="caution">
    <text evidence="6">The sequence shown here is derived from an EMBL/GenBank/DDBJ whole genome shotgun (WGS) entry which is preliminary data.</text>
</comment>
<dbReference type="Gene3D" id="3.50.50.60">
    <property type="entry name" value="FAD/NAD(P)-binding domain"/>
    <property type="match status" value="1"/>
</dbReference>
<keyword evidence="3" id="KW-0274">FAD</keyword>
<comment type="cofactor">
    <cofactor evidence="1">
        <name>FAD</name>
        <dbReference type="ChEBI" id="CHEBI:57692"/>
    </cofactor>
</comment>
<dbReference type="InterPro" id="IPR002938">
    <property type="entry name" value="FAD-bd"/>
</dbReference>
<evidence type="ECO:0000256" key="3">
    <source>
        <dbReference type="ARBA" id="ARBA00022827"/>
    </source>
</evidence>
<dbReference type="PANTHER" id="PTHR46496">
    <property type="match status" value="1"/>
</dbReference>
<dbReference type="PANTHER" id="PTHR46496:SF1">
    <property type="entry name" value="ZEAXANTHIN EPOXIDASE, CHLOROPLASTIC"/>
    <property type="match status" value="1"/>
</dbReference>
<organism evidence="6 7">
    <name type="scientific">Streptomyces stramineus</name>
    <dbReference type="NCBI Taxonomy" id="173861"/>
    <lineage>
        <taxon>Bacteria</taxon>
        <taxon>Bacillati</taxon>
        <taxon>Actinomycetota</taxon>
        <taxon>Actinomycetes</taxon>
        <taxon>Kitasatosporales</taxon>
        <taxon>Streptomycetaceae</taxon>
        <taxon>Streptomyces</taxon>
    </lineage>
</organism>
<evidence type="ECO:0000256" key="1">
    <source>
        <dbReference type="ARBA" id="ARBA00001974"/>
    </source>
</evidence>
<dbReference type="InterPro" id="IPR036188">
    <property type="entry name" value="FAD/NAD-bd_sf"/>
</dbReference>
<dbReference type="Proteomes" id="UP001499895">
    <property type="component" value="Unassembled WGS sequence"/>
</dbReference>
<keyword evidence="4" id="KW-0560">Oxidoreductase</keyword>
<sequence length="393" mass="42869">MTSNRPHKAIIIGAGIGGLTAAATLRRVGVDVEIYERARELRPAGTALSVMCNAITALRTVGIDLAPELAKRGRIFRNVHFRTHDGRPIRRMPFGEIADRSGAANFAVHRADLQQALLDAVGPDCPVHLGATVTGFEVRGREVDVEFADGRSARGDVLIGADGFHSAVRRRLTGPERPREAGYVCWLATVPFEHHRFTEGFAAHYWAPGQRFGLADIGQGRAYWWGTKNMPPAAAREWQGGKAEIARAYTGWADEVRAVIGTTPEDTIVSVAAQDRPFLERWGYGPVTLLGDAAHPMLTALGQGAAMAVEDAVALAESLAGARDLPRALRDYEARRRPRTRQMVQASRSLSRIEQLDGPLPARLRELYFRLAPASLFDKQNSSVLTYAPVPVS</sequence>
<dbReference type="SUPFAM" id="SSF51905">
    <property type="entry name" value="FAD/NAD(P)-binding domain"/>
    <property type="match status" value="1"/>
</dbReference>
<name>A0ABP3K907_9ACTN</name>